<accession>A0AAU8IDP0</accession>
<evidence type="ECO:0000259" key="3">
    <source>
        <dbReference type="Pfam" id="PF00675"/>
    </source>
</evidence>
<dbReference type="RefSeq" id="WP_353947727.1">
    <property type="nucleotide sequence ID" value="NZ_CP159510.1"/>
</dbReference>
<dbReference type="PANTHER" id="PTHR11851:SF49">
    <property type="entry name" value="MITOCHONDRIAL-PROCESSING PEPTIDASE SUBUNIT ALPHA"/>
    <property type="match status" value="1"/>
</dbReference>
<dbReference type="GO" id="GO:0004222">
    <property type="term" value="F:metalloendopeptidase activity"/>
    <property type="evidence" value="ECO:0007669"/>
    <property type="project" value="InterPro"/>
</dbReference>
<dbReference type="Pfam" id="PF05193">
    <property type="entry name" value="Peptidase_M16_C"/>
    <property type="match status" value="1"/>
</dbReference>
<feature type="domain" description="Peptidase M16 C-terminal" evidence="4">
    <location>
        <begin position="168"/>
        <end position="337"/>
    </location>
</feature>
<evidence type="ECO:0000259" key="4">
    <source>
        <dbReference type="Pfam" id="PF05193"/>
    </source>
</evidence>
<dbReference type="FunFam" id="3.30.830.10:FF:000008">
    <property type="entry name" value="Mitochondrial-processing peptidase subunit beta"/>
    <property type="match status" value="1"/>
</dbReference>
<name>A0AAU8IDP0_9BACL</name>
<evidence type="ECO:0000256" key="2">
    <source>
        <dbReference type="RuleBase" id="RU004447"/>
    </source>
</evidence>
<dbReference type="Pfam" id="PF00675">
    <property type="entry name" value="Peptidase_M16"/>
    <property type="match status" value="1"/>
</dbReference>
<reference evidence="5" key="1">
    <citation type="submission" date="2024-06" db="EMBL/GenBank/DDBJ databases">
        <authorList>
            <person name="Fan A."/>
            <person name="Zhang F.Y."/>
            <person name="Zhang L."/>
        </authorList>
    </citation>
    <scope>NUCLEOTIDE SEQUENCE</scope>
    <source>
        <strain evidence="5">Y61</strain>
    </source>
</reference>
<comment type="similarity">
    <text evidence="1 2">Belongs to the peptidase M16 family.</text>
</comment>
<dbReference type="EMBL" id="CP159510">
    <property type="protein sequence ID" value="XCJ16084.1"/>
    <property type="molecule type" value="Genomic_DNA"/>
</dbReference>
<organism evidence="5">
    <name type="scientific">Sporolactobacillus sp. Y61</name>
    <dbReference type="NCBI Taxonomy" id="3160863"/>
    <lineage>
        <taxon>Bacteria</taxon>
        <taxon>Bacillati</taxon>
        <taxon>Bacillota</taxon>
        <taxon>Bacilli</taxon>
        <taxon>Bacillales</taxon>
        <taxon>Sporolactobacillaceae</taxon>
        <taxon>Sporolactobacillus</taxon>
    </lineage>
</organism>
<proteinExistence type="inferred from homology"/>
<sequence>MIIKHTAANGVRILLEKISSVRSVSIGIWVGTGSRYENKHNNGISHFIEHMLFKGTATRSARQIAEAFDRIGGQVNAFTSKECTCYYAKVMDRDASYAMNVLADMFFHSRFDPEDMEKEKKVIGEEIKMYEDTPDDLVHDLLSATSFAHHPLGYPILGTKRTLAEFGPEELKTHMHKHYRPDNIVVSIAGNVCDSFINEVEAIFSGYQVPDLEEPQPAPLFHPGKIARKKETEQAHICFGFPGVSSSSKASVPLIVMNNILGGGMSSRLFQEIREEKGLAYSVFSFHTAFRDSGLLTVYGGTAADRIGELGENMLNSIQRMIHEGVSKDELDSSKAQIKGNIIFGLESTSGRMSRNAKNELILGHDRPVDQMISEIDAVTVDDVHDIAEKIFQKPYSCSVVSPTGDLPAAI</sequence>
<dbReference type="InterPro" id="IPR001431">
    <property type="entry name" value="Pept_M16_Zn_BS"/>
</dbReference>
<dbReference type="PANTHER" id="PTHR11851">
    <property type="entry name" value="METALLOPROTEASE"/>
    <property type="match status" value="1"/>
</dbReference>
<dbReference type="Gene3D" id="3.30.830.10">
    <property type="entry name" value="Metalloenzyme, LuxS/M16 peptidase-like"/>
    <property type="match status" value="2"/>
</dbReference>
<dbReference type="GO" id="GO:0006508">
    <property type="term" value="P:proteolysis"/>
    <property type="evidence" value="ECO:0007669"/>
    <property type="project" value="InterPro"/>
</dbReference>
<evidence type="ECO:0000313" key="5">
    <source>
        <dbReference type="EMBL" id="XCJ16084.1"/>
    </source>
</evidence>
<evidence type="ECO:0000256" key="1">
    <source>
        <dbReference type="ARBA" id="ARBA00007261"/>
    </source>
</evidence>
<protein>
    <submittedName>
        <fullName evidence="5">Pitrilysin family protein</fullName>
    </submittedName>
</protein>
<dbReference type="InterPro" id="IPR050361">
    <property type="entry name" value="MPP/UQCRC_Complex"/>
</dbReference>
<dbReference type="PROSITE" id="PS00143">
    <property type="entry name" value="INSULINASE"/>
    <property type="match status" value="1"/>
</dbReference>
<dbReference type="GO" id="GO:0046872">
    <property type="term" value="F:metal ion binding"/>
    <property type="evidence" value="ECO:0007669"/>
    <property type="project" value="InterPro"/>
</dbReference>
<dbReference type="InterPro" id="IPR011765">
    <property type="entry name" value="Pept_M16_N"/>
</dbReference>
<gene>
    <name evidence="5" type="ORF">ABNN70_10305</name>
</gene>
<dbReference type="InterPro" id="IPR007863">
    <property type="entry name" value="Peptidase_M16_C"/>
</dbReference>
<dbReference type="InterPro" id="IPR011249">
    <property type="entry name" value="Metalloenz_LuxS/M16"/>
</dbReference>
<dbReference type="SUPFAM" id="SSF63411">
    <property type="entry name" value="LuxS/MPP-like metallohydrolase"/>
    <property type="match status" value="2"/>
</dbReference>
<feature type="domain" description="Peptidase M16 N-terminal" evidence="3">
    <location>
        <begin position="12"/>
        <end position="160"/>
    </location>
</feature>
<dbReference type="AlphaFoldDB" id="A0AAU8IDP0"/>